<feature type="transmembrane region" description="Helical" evidence="1">
    <location>
        <begin position="237"/>
        <end position="256"/>
    </location>
</feature>
<feature type="transmembrane region" description="Helical" evidence="1">
    <location>
        <begin position="331"/>
        <end position="349"/>
    </location>
</feature>
<dbReference type="Pfam" id="PF01757">
    <property type="entry name" value="Acyl_transf_3"/>
    <property type="match status" value="1"/>
</dbReference>
<dbReference type="OrthoDB" id="9767863at2"/>
<dbReference type="PANTHER" id="PTHR23028">
    <property type="entry name" value="ACETYLTRANSFERASE"/>
    <property type="match status" value="1"/>
</dbReference>
<keyword evidence="3" id="KW-0378">Hydrolase</keyword>
<keyword evidence="1" id="KW-0812">Transmembrane</keyword>
<evidence type="ECO:0000313" key="3">
    <source>
        <dbReference type="EMBL" id="SMD13290.1"/>
    </source>
</evidence>
<gene>
    <name evidence="3" type="ORF">SAMN06295998_1493</name>
</gene>
<dbReference type="GO" id="GO:0016020">
    <property type="term" value="C:membrane"/>
    <property type="evidence" value="ECO:0007669"/>
    <property type="project" value="TreeGrafter"/>
</dbReference>
<dbReference type="RefSeq" id="WP_084355181.1">
    <property type="nucleotide sequence ID" value="NZ_FWYD01000049.1"/>
</dbReference>
<sequence length="364" mass="40650">MSEDRSQDQIERFYWIDALRGIAAISIVIFHYHHFYLADAFDRLSIPPIEAFPYADILAPLYNPFAANAVELFWLISGFVFSHVYLPRHVDAWVFGVARFARLYPLHFATLLYVAALQAISLNFVGHWQIYANNDIEHFLLQLLMSSNWITWSRGLSFNGPIWSVSLEIFVYGLFFLSLFVMRRTPIVVSLVLCAASWGWLAFELTRPPLIRLGVFECAGYFFLGTLLYTLRPDKNLLRCAALTAIGMLVSTAGAMVDLERMVIAGAAVAVLSLAAGLDRVAPASGARLSGLGDISYSVYLVHVPLQMTVLLVADLAFGGARGFSDSHLTLPIYLTTTVAVSFIAYRWFERPVGKAIKVGLLHR</sequence>
<dbReference type="AlphaFoldDB" id="A0A1W2EU99"/>
<protein>
    <submittedName>
        <fullName evidence="3">Peptidoglycan/LPS O-acetylase OafA/YrhL, contains acyltransferase and SGNH-hydrolase domains</fullName>
    </submittedName>
</protein>
<feature type="transmembrane region" description="Helical" evidence="1">
    <location>
        <begin position="12"/>
        <end position="32"/>
    </location>
</feature>
<feature type="transmembrane region" description="Helical" evidence="1">
    <location>
        <begin position="299"/>
        <end position="319"/>
    </location>
</feature>
<dbReference type="InterPro" id="IPR050879">
    <property type="entry name" value="Acyltransferase_3"/>
</dbReference>
<accession>A0A1W2EU99</accession>
<dbReference type="GO" id="GO:0016747">
    <property type="term" value="F:acyltransferase activity, transferring groups other than amino-acyl groups"/>
    <property type="evidence" value="ECO:0007669"/>
    <property type="project" value="InterPro"/>
</dbReference>
<keyword evidence="1" id="KW-0472">Membrane</keyword>
<dbReference type="InterPro" id="IPR002656">
    <property type="entry name" value="Acyl_transf_3_dom"/>
</dbReference>
<name>A0A1W2EU99_9RHOB</name>
<feature type="transmembrane region" description="Helical" evidence="1">
    <location>
        <begin position="209"/>
        <end position="230"/>
    </location>
</feature>
<evidence type="ECO:0000313" key="4">
    <source>
        <dbReference type="Proteomes" id="UP000192330"/>
    </source>
</evidence>
<feature type="transmembrane region" description="Helical" evidence="1">
    <location>
        <begin position="262"/>
        <end position="278"/>
    </location>
</feature>
<feature type="transmembrane region" description="Helical" evidence="1">
    <location>
        <begin position="106"/>
        <end position="125"/>
    </location>
</feature>
<keyword evidence="3" id="KW-0012">Acyltransferase</keyword>
<dbReference type="PANTHER" id="PTHR23028:SF53">
    <property type="entry name" value="ACYL_TRANSF_3 DOMAIN-CONTAINING PROTEIN"/>
    <property type="match status" value="1"/>
</dbReference>
<dbReference type="GO" id="GO:0016787">
    <property type="term" value="F:hydrolase activity"/>
    <property type="evidence" value="ECO:0007669"/>
    <property type="project" value="UniProtKB-KW"/>
</dbReference>
<keyword evidence="4" id="KW-1185">Reference proteome</keyword>
<feature type="transmembrane region" description="Helical" evidence="1">
    <location>
        <begin position="187"/>
        <end position="203"/>
    </location>
</feature>
<feature type="transmembrane region" description="Helical" evidence="1">
    <location>
        <begin position="65"/>
        <end position="86"/>
    </location>
</feature>
<dbReference type="EMBL" id="FWYD01000049">
    <property type="protein sequence ID" value="SMD13290.1"/>
    <property type="molecule type" value="Genomic_DNA"/>
</dbReference>
<feature type="transmembrane region" description="Helical" evidence="1">
    <location>
        <begin position="162"/>
        <end position="180"/>
    </location>
</feature>
<keyword evidence="1" id="KW-1133">Transmembrane helix</keyword>
<reference evidence="3 4" key="1">
    <citation type="submission" date="2017-04" db="EMBL/GenBank/DDBJ databases">
        <authorList>
            <person name="Afonso C.L."/>
            <person name="Miller P.J."/>
            <person name="Scott M.A."/>
            <person name="Spackman E."/>
            <person name="Goraichik I."/>
            <person name="Dimitrov K.M."/>
            <person name="Suarez D.L."/>
            <person name="Swayne D.E."/>
        </authorList>
    </citation>
    <scope>NUCLEOTIDE SEQUENCE [LARGE SCALE GENOMIC DNA]</scope>
    <source>
        <strain evidence="3 4">CGMCC 1.12644</strain>
    </source>
</reference>
<dbReference type="Proteomes" id="UP000192330">
    <property type="component" value="Unassembled WGS sequence"/>
</dbReference>
<evidence type="ECO:0000259" key="2">
    <source>
        <dbReference type="Pfam" id="PF01757"/>
    </source>
</evidence>
<proteinExistence type="predicted"/>
<evidence type="ECO:0000256" key="1">
    <source>
        <dbReference type="SAM" id="Phobius"/>
    </source>
</evidence>
<organism evidence="3 4">
    <name type="scientific">Primorskyibacter flagellatus</name>
    <dbReference type="NCBI Taxonomy" id="1387277"/>
    <lineage>
        <taxon>Bacteria</taxon>
        <taxon>Pseudomonadati</taxon>
        <taxon>Pseudomonadota</taxon>
        <taxon>Alphaproteobacteria</taxon>
        <taxon>Rhodobacterales</taxon>
        <taxon>Roseobacteraceae</taxon>
        <taxon>Primorskyibacter</taxon>
    </lineage>
</organism>
<dbReference type="GO" id="GO:0000271">
    <property type="term" value="P:polysaccharide biosynthetic process"/>
    <property type="evidence" value="ECO:0007669"/>
    <property type="project" value="TreeGrafter"/>
</dbReference>
<keyword evidence="3" id="KW-0808">Transferase</keyword>
<feature type="domain" description="Acyltransferase 3" evidence="2">
    <location>
        <begin position="14"/>
        <end position="347"/>
    </location>
</feature>